<name>A0A0L0BL62_LUCCU</name>
<keyword evidence="2" id="KW-1185">Reference proteome</keyword>
<reference evidence="1 2" key="1">
    <citation type="journal article" date="2015" name="Nat. Commun.">
        <title>Lucilia cuprina genome unlocks parasitic fly biology to underpin future interventions.</title>
        <authorList>
            <person name="Anstead C.A."/>
            <person name="Korhonen P.K."/>
            <person name="Young N.D."/>
            <person name="Hall R.S."/>
            <person name="Jex A.R."/>
            <person name="Murali S.C."/>
            <person name="Hughes D.S."/>
            <person name="Lee S.F."/>
            <person name="Perry T."/>
            <person name="Stroehlein A.J."/>
            <person name="Ansell B.R."/>
            <person name="Breugelmans B."/>
            <person name="Hofmann A."/>
            <person name="Qu J."/>
            <person name="Dugan S."/>
            <person name="Lee S.L."/>
            <person name="Chao H."/>
            <person name="Dinh H."/>
            <person name="Han Y."/>
            <person name="Doddapaneni H.V."/>
            <person name="Worley K.C."/>
            <person name="Muzny D.M."/>
            <person name="Ioannidis P."/>
            <person name="Waterhouse R.M."/>
            <person name="Zdobnov E.M."/>
            <person name="James P.J."/>
            <person name="Bagnall N.H."/>
            <person name="Kotze A.C."/>
            <person name="Gibbs R.A."/>
            <person name="Richards S."/>
            <person name="Batterham P."/>
            <person name="Gasser R.B."/>
        </authorList>
    </citation>
    <scope>NUCLEOTIDE SEQUENCE [LARGE SCALE GENOMIC DNA]</scope>
    <source>
        <strain evidence="1 2">LS</strain>
        <tissue evidence="1">Full body</tissue>
    </source>
</reference>
<gene>
    <name evidence="1" type="ORF">FF38_00079</name>
</gene>
<proteinExistence type="predicted"/>
<evidence type="ECO:0000313" key="2">
    <source>
        <dbReference type="Proteomes" id="UP000037069"/>
    </source>
</evidence>
<accession>A0A0L0BL62</accession>
<dbReference type="OrthoDB" id="7943251at2759"/>
<sequence length="197" mass="22594">MAACGLRGEITNLNSKFDDLSTKFDDFIYKGSDDRDFIKQSFVDAVSDLKKEMSSCVKELKSDTVDCNKSIRRVETSTDDHQAIYINKKKYILVKFNSTLIRDNIMDEYFKTIKTQPLMASDFVTDQKIPSSLLKKRVFLNEHYSPMAGKLNALCLKLRQNKIISKYKLINAEKPFAILTLPDNMIIERDAVCSQLP</sequence>
<comment type="caution">
    <text evidence="1">The sequence shown here is derived from an EMBL/GenBank/DDBJ whole genome shotgun (WGS) entry which is preliminary data.</text>
</comment>
<dbReference type="AlphaFoldDB" id="A0A0L0BL62"/>
<protein>
    <submittedName>
        <fullName evidence="1">Uncharacterized protein</fullName>
    </submittedName>
</protein>
<dbReference type="Proteomes" id="UP000037069">
    <property type="component" value="Unassembled WGS sequence"/>
</dbReference>
<organism evidence="1 2">
    <name type="scientific">Lucilia cuprina</name>
    <name type="common">Green bottle fly</name>
    <name type="synonym">Australian sheep blowfly</name>
    <dbReference type="NCBI Taxonomy" id="7375"/>
    <lineage>
        <taxon>Eukaryota</taxon>
        <taxon>Metazoa</taxon>
        <taxon>Ecdysozoa</taxon>
        <taxon>Arthropoda</taxon>
        <taxon>Hexapoda</taxon>
        <taxon>Insecta</taxon>
        <taxon>Pterygota</taxon>
        <taxon>Neoptera</taxon>
        <taxon>Endopterygota</taxon>
        <taxon>Diptera</taxon>
        <taxon>Brachycera</taxon>
        <taxon>Muscomorpha</taxon>
        <taxon>Oestroidea</taxon>
        <taxon>Calliphoridae</taxon>
        <taxon>Luciliinae</taxon>
        <taxon>Lucilia</taxon>
    </lineage>
</organism>
<dbReference type="EMBL" id="JRES01001702">
    <property type="protein sequence ID" value="KNC20782.1"/>
    <property type="molecule type" value="Genomic_DNA"/>
</dbReference>
<evidence type="ECO:0000313" key="1">
    <source>
        <dbReference type="EMBL" id="KNC20782.1"/>
    </source>
</evidence>